<accession>B2JPT5</accession>
<reference evidence="4" key="1">
    <citation type="journal article" date="2014" name="Stand. Genomic Sci.">
        <title>Complete genome sequence of Burkholderia phymatum STM815(T), a broad host range and efficient nitrogen-fixing symbiont of Mimosa species.</title>
        <authorList>
            <person name="Moulin L."/>
            <person name="Klonowska A."/>
            <person name="Caroline B."/>
            <person name="Booth K."/>
            <person name="Vriezen J.A."/>
            <person name="Melkonian R."/>
            <person name="James E.K."/>
            <person name="Young J.P."/>
            <person name="Bena G."/>
            <person name="Hauser L."/>
            <person name="Land M."/>
            <person name="Kyrpides N."/>
            <person name="Bruce D."/>
            <person name="Chain P."/>
            <person name="Copeland A."/>
            <person name="Pitluck S."/>
            <person name="Woyke T."/>
            <person name="Lizotte-Waniewski M."/>
            <person name="Bristow J."/>
            <person name="Riley M."/>
        </authorList>
    </citation>
    <scope>NUCLEOTIDE SEQUENCE [LARGE SCALE GENOMIC DNA]</scope>
    <source>
        <strain evidence="4">DSM 17167 / CIP 108236 / LMG 21445 / STM815</strain>
    </source>
</reference>
<feature type="coiled-coil region" evidence="1">
    <location>
        <begin position="104"/>
        <end position="131"/>
    </location>
</feature>
<dbReference type="STRING" id="391038.Bphy_4155"/>
<keyword evidence="1" id="KW-0175">Coiled coil</keyword>
<dbReference type="eggNOG" id="COG1196">
    <property type="taxonomic scope" value="Bacteria"/>
</dbReference>
<dbReference type="AlphaFoldDB" id="B2JPT5"/>
<dbReference type="Proteomes" id="UP000001192">
    <property type="component" value="Chromosome 2"/>
</dbReference>
<feature type="coiled-coil region" evidence="1">
    <location>
        <begin position="175"/>
        <end position="238"/>
    </location>
</feature>
<feature type="coiled-coil region" evidence="1">
    <location>
        <begin position="274"/>
        <end position="308"/>
    </location>
</feature>
<dbReference type="HOGENOM" id="CLU_057471_0_0_4"/>
<proteinExistence type="predicted"/>
<evidence type="ECO:0000259" key="2">
    <source>
        <dbReference type="Pfam" id="PF11740"/>
    </source>
</evidence>
<gene>
    <name evidence="3" type="ordered locus">Bphy_4155</name>
</gene>
<dbReference type="Pfam" id="PF11740">
    <property type="entry name" value="KfrA_N"/>
    <property type="match status" value="1"/>
</dbReference>
<keyword evidence="4" id="KW-1185">Reference proteome</keyword>
<protein>
    <recommendedName>
        <fullName evidence="2">KfrA N-terminal DNA-binding domain-containing protein</fullName>
    </recommendedName>
</protein>
<feature type="domain" description="KfrA N-terminal DNA-binding" evidence="2">
    <location>
        <begin position="29"/>
        <end position="142"/>
    </location>
</feature>
<dbReference type="RefSeq" id="WP_012403449.1">
    <property type="nucleotide sequence ID" value="NC_010623.1"/>
</dbReference>
<evidence type="ECO:0000313" key="4">
    <source>
        <dbReference type="Proteomes" id="UP000001192"/>
    </source>
</evidence>
<name>B2JPT5_PARP8</name>
<dbReference type="InterPro" id="IPR021104">
    <property type="entry name" value="KfrA_DNA-bd_N"/>
</dbReference>
<dbReference type="KEGG" id="bph:Bphy_4155"/>
<sequence length="401" mass="44423">MNLDDERQAIRKELDTMRAKGARRQELSLHACKRLFFDLGIRPSMAAVRDLTQTGSASDIPKDIDSFWERIRSASRVRVGAGAIPKALEERAGELLGALFEDALAQARASLYEERQEIQALRAAVERNSQEGQIRKEISEEAIQRSEARADAAWERVRVLETQLASVSTSESVNQEGLKATVRRLEADNESLRERLHAEQSTNAGLRDRLDALHSEMRQNAEHYAQQIKDAVAEAERRVKPMLVELDSLRAMAATYQAGVRDASRKEFDFIQQLAAAKARGDRLEGQLREQSDELDLLTRQMTALRAQQGIDPAVAQLICQLAGAGRLSPEELASIGTAVDGHVSLPAQCPKCAEGEPELSQVDHHYELLCPECEHTSGTGDSRLEAVTRFMSTAQTSTLS</sequence>
<dbReference type="OrthoDB" id="9071733at2"/>
<dbReference type="EMBL" id="CP001044">
    <property type="protein sequence ID" value="ACC73276.1"/>
    <property type="molecule type" value="Genomic_DNA"/>
</dbReference>
<organism evidence="3 4">
    <name type="scientific">Paraburkholderia phymatum (strain DSM 17167 / CIP 108236 / LMG 21445 / STM815)</name>
    <name type="common">Burkholderia phymatum</name>
    <dbReference type="NCBI Taxonomy" id="391038"/>
    <lineage>
        <taxon>Bacteria</taxon>
        <taxon>Pseudomonadati</taxon>
        <taxon>Pseudomonadota</taxon>
        <taxon>Betaproteobacteria</taxon>
        <taxon>Burkholderiales</taxon>
        <taxon>Burkholderiaceae</taxon>
        <taxon>Paraburkholderia</taxon>
    </lineage>
</organism>
<evidence type="ECO:0000256" key="1">
    <source>
        <dbReference type="SAM" id="Coils"/>
    </source>
</evidence>
<evidence type="ECO:0000313" key="3">
    <source>
        <dbReference type="EMBL" id="ACC73276.1"/>
    </source>
</evidence>